<protein>
    <submittedName>
        <fullName evidence="1">Uncharacterized protein</fullName>
    </submittedName>
</protein>
<dbReference type="Proteomes" id="UP000245870">
    <property type="component" value="Unassembled WGS sequence"/>
</dbReference>
<sequence length="65" mass="7009">MKDLEEYRAAILRALMQASDADGTPKLTKAEAEALVAELSDNELSDGMPFNTPEEVAELLLDSGL</sequence>
<proteinExistence type="predicted"/>
<gene>
    <name evidence="1" type="ORF">C7379_11131</name>
</gene>
<reference evidence="1 2" key="1">
    <citation type="submission" date="2018-05" db="EMBL/GenBank/DDBJ databases">
        <title>Genomic Encyclopedia of Type Strains, Phase IV (KMG-IV): sequencing the most valuable type-strain genomes for metagenomic binning, comparative biology and taxonomic classification.</title>
        <authorList>
            <person name="Goeker M."/>
        </authorList>
    </citation>
    <scope>NUCLEOTIDE SEQUENCE [LARGE SCALE GENOMIC DNA]</scope>
    <source>
        <strain evidence="1 2">DSM 100333</strain>
    </source>
</reference>
<name>A0A2U0U7C6_9BACT</name>
<dbReference type="AlphaFoldDB" id="A0A2U0U7C6"/>
<accession>A0A2U0U7C6</accession>
<dbReference type="RefSeq" id="WP_116616603.1">
    <property type="nucleotide sequence ID" value="NZ_CAMYAR010000016.1"/>
</dbReference>
<evidence type="ECO:0000313" key="1">
    <source>
        <dbReference type="EMBL" id="PVX53518.1"/>
    </source>
</evidence>
<evidence type="ECO:0000313" key="2">
    <source>
        <dbReference type="Proteomes" id="UP000245870"/>
    </source>
</evidence>
<dbReference type="EMBL" id="QENY01000011">
    <property type="protein sequence ID" value="PVX53518.1"/>
    <property type="molecule type" value="Genomic_DNA"/>
</dbReference>
<keyword evidence="2" id="KW-1185">Reference proteome</keyword>
<comment type="caution">
    <text evidence="1">The sequence shown here is derived from an EMBL/GenBank/DDBJ whole genome shotgun (WGS) entry which is preliminary data.</text>
</comment>
<dbReference type="OrthoDB" id="1076494at2"/>
<organism evidence="1 2">
    <name type="scientific">Hallella colorans</name>
    <dbReference type="NCBI Taxonomy" id="1703337"/>
    <lineage>
        <taxon>Bacteria</taxon>
        <taxon>Pseudomonadati</taxon>
        <taxon>Bacteroidota</taxon>
        <taxon>Bacteroidia</taxon>
        <taxon>Bacteroidales</taxon>
        <taxon>Prevotellaceae</taxon>
        <taxon>Hallella</taxon>
    </lineage>
</organism>